<dbReference type="CDD" id="cd05233">
    <property type="entry name" value="SDR_c"/>
    <property type="match status" value="1"/>
</dbReference>
<sequence length="300" mass="31965">MSDLHPVARVTRVALDRVVNPSRLSDQRQLRAAVAGKTVLVTGASFGLGAATARGLAEAGARVLLVARTAERLDEVVAEIEAAGGQAFAFAADLSDEAAVAALIKTIVERHGAPDVIVSNAGKSMRRSLHLQYDRFHDFERTIGVNYLGPVRLLLGLLPLMRERGTGQIVNISTIGVRIAPGPRWGAYQASKGAFDVWLRSVAPELAADGVTVSTVYMALIYTRMSAPTPIMRMLPGLYPAEAAGIVARAIVRRPRAIQPWWVRPAEVGSAVLPGSTALFMRAWARVTRDTDAALGGGQS</sequence>
<dbReference type="GO" id="GO:0016020">
    <property type="term" value="C:membrane"/>
    <property type="evidence" value="ECO:0007669"/>
    <property type="project" value="TreeGrafter"/>
</dbReference>
<dbReference type="AlphaFoldDB" id="K0F782"/>
<name>K0F782_NOCB7</name>
<evidence type="ECO:0000313" key="5">
    <source>
        <dbReference type="Proteomes" id="UP000006304"/>
    </source>
</evidence>
<protein>
    <submittedName>
        <fullName evidence="4">NAD dependent epimerase/dehydratase</fullName>
    </submittedName>
</protein>
<keyword evidence="2" id="KW-0560">Oxidoreductase</keyword>
<dbReference type="SUPFAM" id="SSF51735">
    <property type="entry name" value="NAD(P)-binding Rossmann-fold domains"/>
    <property type="match status" value="1"/>
</dbReference>
<dbReference type="STRING" id="1133849.O3I_026735"/>
<evidence type="ECO:0000256" key="1">
    <source>
        <dbReference type="ARBA" id="ARBA00006484"/>
    </source>
</evidence>
<dbReference type="GO" id="GO:0016491">
    <property type="term" value="F:oxidoreductase activity"/>
    <property type="evidence" value="ECO:0007669"/>
    <property type="project" value="UniProtKB-KW"/>
</dbReference>
<dbReference type="PRINTS" id="PR00080">
    <property type="entry name" value="SDRFAMILY"/>
</dbReference>
<evidence type="ECO:0000256" key="2">
    <source>
        <dbReference type="ARBA" id="ARBA00023002"/>
    </source>
</evidence>
<dbReference type="HOGENOM" id="CLU_010194_2_1_11"/>
<dbReference type="Gene3D" id="3.40.50.720">
    <property type="entry name" value="NAD(P)-binding Rossmann-like Domain"/>
    <property type="match status" value="1"/>
</dbReference>
<dbReference type="KEGG" id="nbr:O3I_026735"/>
<accession>K0F782</accession>
<dbReference type="Pfam" id="PF00106">
    <property type="entry name" value="adh_short"/>
    <property type="match status" value="1"/>
</dbReference>
<dbReference type="Proteomes" id="UP000006304">
    <property type="component" value="Chromosome"/>
</dbReference>
<comment type="similarity">
    <text evidence="1 3">Belongs to the short-chain dehydrogenases/reductases (SDR) family.</text>
</comment>
<dbReference type="PANTHER" id="PTHR44196">
    <property type="entry name" value="DEHYDROGENASE/REDUCTASE SDR FAMILY MEMBER 7B"/>
    <property type="match status" value="1"/>
</dbReference>
<dbReference type="PANTHER" id="PTHR44196:SF1">
    <property type="entry name" value="DEHYDROGENASE_REDUCTASE SDR FAMILY MEMBER 7B"/>
    <property type="match status" value="1"/>
</dbReference>
<dbReference type="PRINTS" id="PR00081">
    <property type="entry name" value="GDHRDH"/>
</dbReference>
<evidence type="ECO:0000256" key="3">
    <source>
        <dbReference type="RuleBase" id="RU000363"/>
    </source>
</evidence>
<reference evidence="4 5" key="1">
    <citation type="journal article" date="2012" name="J. Bacteriol.">
        <title>Complete genome sequence of Nocardia brasiliensis HUJEG-1.</title>
        <authorList>
            <person name="Vera-Cabrera L."/>
            <person name="Ortiz-Lopez R."/>
            <person name="Elizondo-Gonzalez R."/>
            <person name="Perez-Maya A.A."/>
            <person name="Ocampo-Candiani J."/>
        </authorList>
    </citation>
    <scope>NUCLEOTIDE SEQUENCE [LARGE SCALE GENOMIC DNA]</scope>
    <source>
        <strain evidence="5">ATCC 700358</strain>
    </source>
</reference>
<dbReference type="InterPro" id="IPR002347">
    <property type="entry name" value="SDR_fam"/>
</dbReference>
<gene>
    <name evidence="4" type="ORF">O3I_026735</name>
</gene>
<dbReference type="eggNOG" id="COG0300">
    <property type="taxonomic scope" value="Bacteria"/>
</dbReference>
<dbReference type="EMBL" id="CP003876">
    <property type="protein sequence ID" value="AFU03296.1"/>
    <property type="molecule type" value="Genomic_DNA"/>
</dbReference>
<proteinExistence type="inferred from homology"/>
<keyword evidence="5" id="KW-1185">Reference proteome</keyword>
<evidence type="ECO:0000313" key="4">
    <source>
        <dbReference type="EMBL" id="AFU03296.1"/>
    </source>
</evidence>
<dbReference type="InterPro" id="IPR036291">
    <property type="entry name" value="NAD(P)-bd_dom_sf"/>
</dbReference>
<organism evidence="4 5">
    <name type="scientific">Nocardia brasiliensis (strain ATCC 700358 / HUJEG-1)</name>
    <dbReference type="NCBI Taxonomy" id="1133849"/>
    <lineage>
        <taxon>Bacteria</taxon>
        <taxon>Bacillati</taxon>
        <taxon>Actinomycetota</taxon>
        <taxon>Actinomycetes</taxon>
        <taxon>Mycobacteriales</taxon>
        <taxon>Nocardiaceae</taxon>
        <taxon>Nocardia</taxon>
    </lineage>
</organism>